<evidence type="ECO:0000256" key="2">
    <source>
        <dbReference type="ARBA" id="ARBA00008017"/>
    </source>
</evidence>
<evidence type="ECO:0000313" key="11">
    <source>
        <dbReference type="EMBL" id="ADG13792.1"/>
    </source>
</evidence>
<dbReference type="InterPro" id="IPR010920">
    <property type="entry name" value="LSM_dom_sf"/>
</dbReference>
<feature type="domain" description="Mechanosensitive ion channel MscS" evidence="8">
    <location>
        <begin position="173"/>
        <end position="239"/>
    </location>
</feature>
<evidence type="ECO:0000313" key="12">
    <source>
        <dbReference type="Proteomes" id="UP000002061"/>
    </source>
</evidence>
<dbReference type="HOGENOM" id="CLU_037945_0_1_2"/>
<dbReference type="eggNOG" id="arCOG01568">
    <property type="taxonomic scope" value="Archaea"/>
</dbReference>
<reference evidence="11" key="1">
    <citation type="submission" date="2010-04" db="EMBL/GenBank/DDBJ databases">
        <title>Complete sequence of Methanocaldococcus infernus ME.</title>
        <authorList>
            <consortium name="US DOE Joint Genome Institute"/>
            <person name="Lucas S."/>
            <person name="Copeland A."/>
            <person name="Lapidus A."/>
            <person name="Cheng J.-F."/>
            <person name="Bruce D."/>
            <person name="Goodwin L."/>
            <person name="Pitluck S."/>
            <person name="Munk A.C."/>
            <person name="Detter J.C."/>
            <person name="Han C."/>
            <person name="Tapia R."/>
            <person name="Land M."/>
            <person name="Hauser L."/>
            <person name="Kyrpides N."/>
            <person name="Mikhailova N."/>
            <person name="Sieprawska-Lupa M."/>
            <person name="Whitman W.B."/>
            <person name="Woyke T."/>
        </authorList>
    </citation>
    <scope>NUCLEOTIDE SEQUENCE [LARGE SCALE GENOMIC DNA]</scope>
    <source>
        <strain evidence="11">ME</strain>
    </source>
</reference>
<evidence type="ECO:0000259" key="8">
    <source>
        <dbReference type="Pfam" id="PF00924"/>
    </source>
</evidence>
<feature type="transmembrane region" description="Helical" evidence="7">
    <location>
        <begin position="132"/>
        <end position="149"/>
    </location>
</feature>
<protein>
    <submittedName>
        <fullName evidence="11">MscS Mechanosensitive ion channel</fullName>
    </submittedName>
</protein>
<dbReference type="Gene3D" id="1.10.287.1260">
    <property type="match status" value="1"/>
</dbReference>
<comment type="subcellular location">
    <subcellularLocation>
        <location evidence="1">Cell membrane</location>
        <topology evidence="1">Multi-pass membrane protein</topology>
    </subcellularLocation>
</comment>
<proteinExistence type="inferred from homology"/>
<dbReference type="SUPFAM" id="SSF50182">
    <property type="entry name" value="Sm-like ribonucleoproteins"/>
    <property type="match status" value="1"/>
</dbReference>
<dbReference type="InterPro" id="IPR011014">
    <property type="entry name" value="MscS_channel_TM-2"/>
</dbReference>
<dbReference type="GO" id="GO:0055085">
    <property type="term" value="P:transmembrane transport"/>
    <property type="evidence" value="ECO:0007669"/>
    <property type="project" value="InterPro"/>
</dbReference>
<dbReference type="EMBL" id="CP002009">
    <property type="protein sequence ID" value="ADG13792.1"/>
    <property type="molecule type" value="Genomic_DNA"/>
</dbReference>
<sequence>MNFENYIIKIGIFIFILVVGYFVSIFVDLFLNRLEKIAEKTKNKLDDIVISAIKVPLKIIIILFFLYLGFYLTLPIQYINLVENAIKFIFILILTYTSVKILDKLFDLYVKPIIEKTDTKLDDHLAKPLKKILKILLYLLGILTALSSIGYDITTILAGLGIGGLAVALALQDTIKNFIAGLLILADKPFIIGHWVKISDIEGIVEEIGIRSTRIRSFDETLYIIPNSKLLEEVIENLSVRDRRRVLFTIGLTYNTPPEKIKRAKEIILKIIEEHKATLPPYRVHFIEYGDWSLNLRIEYFVRNMGFDYYLNAVEEINLKIKEELEKEGIEIAFPTYTIKVDKYDT</sequence>
<keyword evidence="3" id="KW-1003">Cell membrane</keyword>
<feature type="transmembrane region" description="Helical" evidence="7">
    <location>
        <begin position="85"/>
        <end position="102"/>
    </location>
</feature>
<dbReference type="InterPro" id="IPR006685">
    <property type="entry name" value="MscS_channel_2nd"/>
</dbReference>
<feature type="domain" description="Mechanosensitive ion channel MscS C-terminal" evidence="9">
    <location>
        <begin position="247"/>
        <end position="332"/>
    </location>
</feature>
<dbReference type="PANTHER" id="PTHR30566">
    <property type="entry name" value="YNAI-RELATED MECHANOSENSITIVE ION CHANNEL"/>
    <property type="match status" value="1"/>
</dbReference>
<dbReference type="GO" id="GO:0005886">
    <property type="term" value="C:plasma membrane"/>
    <property type="evidence" value="ECO:0007669"/>
    <property type="project" value="UniProtKB-SubCell"/>
</dbReference>
<dbReference type="AlphaFoldDB" id="D5VT89"/>
<organism evidence="11 12">
    <name type="scientific">Methanocaldococcus infernus (strain DSM 11812 / JCM 15783 / ME)</name>
    <dbReference type="NCBI Taxonomy" id="573063"/>
    <lineage>
        <taxon>Archaea</taxon>
        <taxon>Methanobacteriati</taxon>
        <taxon>Methanobacteriota</taxon>
        <taxon>Methanomada group</taxon>
        <taxon>Methanococci</taxon>
        <taxon>Methanococcales</taxon>
        <taxon>Methanocaldococcaceae</taxon>
        <taxon>Methanocaldococcus</taxon>
    </lineage>
</organism>
<comment type="similarity">
    <text evidence="2">Belongs to the MscS (TC 1.A.23) family.</text>
</comment>
<dbReference type="STRING" id="573063.Metin_1138"/>
<evidence type="ECO:0000256" key="1">
    <source>
        <dbReference type="ARBA" id="ARBA00004651"/>
    </source>
</evidence>
<dbReference type="Pfam" id="PF00924">
    <property type="entry name" value="MS_channel_2nd"/>
    <property type="match status" value="1"/>
</dbReference>
<keyword evidence="12" id="KW-1185">Reference proteome</keyword>
<dbReference type="Pfam" id="PF21088">
    <property type="entry name" value="MS_channel_1st"/>
    <property type="match status" value="1"/>
</dbReference>
<dbReference type="RefSeq" id="WP_013100537.1">
    <property type="nucleotide sequence ID" value="NC_014122.1"/>
</dbReference>
<evidence type="ECO:0000256" key="4">
    <source>
        <dbReference type="ARBA" id="ARBA00022692"/>
    </source>
</evidence>
<evidence type="ECO:0000256" key="3">
    <source>
        <dbReference type="ARBA" id="ARBA00022475"/>
    </source>
</evidence>
<accession>D5VT89</accession>
<dbReference type="OrthoDB" id="121853at2157"/>
<name>D5VT89_METIM</name>
<dbReference type="SUPFAM" id="SSF82861">
    <property type="entry name" value="Mechanosensitive channel protein MscS (YggB), transmembrane region"/>
    <property type="match status" value="1"/>
</dbReference>
<gene>
    <name evidence="11" type="ordered locus">Metin_1138</name>
</gene>
<evidence type="ECO:0000256" key="5">
    <source>
        <dbReference type="ARBA" id="ARBA00022989"/>
    </source>
</evidence>
<dbReference type="PANTHER" id="PTHR30566:SF5">
    <property type="entry name" value="MECHANOSENSITIVE ION CHANNEL PROTEIN 1, MITOCHONDRIAL-RELATED"/>
    <property type="match status" value="1"/>
</dbReference>
<dbReference type="SUPFAM" id="SSF82689">
    <property type="entry name" value="Mechanosensitive channel protein MscS (YggB), C-terminal domain"/>
    <property type="match status" value="1"/>
</dbReference>
<dbReference type="GeneID" id="9132155"/>
<dbReference type="InterPro" id="IPR049278">
    <property type="entry name" value="MS_channel_C"/>
</dbReference>
<dbReference type="InterPro" id="IPR023408">
    <property type="entry name" value="MscS_beta-dom_sf"/>
</dbReference>
<evidence type="ECO:0000259" key="10">
    <source>
        <dbReference type="Pfam" id="PF21088"/>
    </source>
</evidence>
<evidence type="ECO:0000259" key="9">
    <source>
        <dbReference type="Pfam" id="PF21082"/>
    </source>
</evidence>
<keyword evidence="6 7" id="KW-0472">Membrane</keyword>
<dbReference type="Proteomes" id="UP000002061">
    <property type="component" value="Chromosome"/>
</dbReference>
<keyword evidence="4 7" id="KW-0812">Transmembrane</keyword>
<evidence type="ECO:0000256" key="6">
    <source>
        <dbReference type="ARBA" id="ARBA00023136"/>
    </source>
</evidence>
<dbReference type="Gene3D" id="2.30.30.60">
    <property type="match status" value="1"/>
</dbReference>
<dbReference type="InterPro" id="IPR011066">
    <property type="entry name" value="MscS_channel_C_sf"/>
</dbReference>
<dbReference type="InterPro" id="IPR049142">
    <property type="entry name" value="MS_channel_1st"/>
</dbReference>
<feature type="transmembrane region" description="Helical" evidence="7">
    <location>
        <begin position="52"/>
        <end position="73"/>
    </location>
</feature>
<dbReference type="Pfam" id="PF21082">
    <property type="entry name" value="MS_channel_3rd"/>
    <property type="match status" value="1"/>
</dbReference>
<evidence type="ECO:0000256" key="7">
    <source>
        <dbReference type="SAM" id="Phobius"/>
    </source>
</evidence>
<feature type="transmembrane region" description="Helical" evidence="7">
    <location>
        <begin position="6"/>
        <end position="31"/>
    </location>
</feature>
<dbReference type="KEGG" id="mif:Metin_1138"/>
<dbReference type="Gene3D" id="3.30.70.100">
    <property type="match status" value="1"/>
</dbReference>
<feature type="domain" description="Mechanosensitive ion channel transmembrane helices 2/3" evidence="10">
    <location>
        <begin position="131"/>
        <end position="172"/>
    </location>
</feature>
<keyword evidence="5 7" id="KW-1133">Transmembrane helix</keyword>